<evidence type="ECO:0000256" key="2">
    <source>
        <dbReference type="ARBA" id="ARBA00023125"/>
    </source>
</evidence>
<evidence type="ECO:0000256" key="4">
    <source>
        <dbReference type="PROSITE-ProRule" id="PRU00335"/>
    </source>
</evidence>
<sequence length="185" mass="21240">MPDTKTKIIAAAVKCFLNNGSENLEKVAQVAGVSRRTLHRYFKNRQDLMACCKKEMLDNCNKAMTEAYESDKDPVKKVRNMLFAAIEQGIHYAFIKRSYERSNFSELERQKEFESDDVKAKWLKIIAELREEQRVTNALTIPWIFNLFGAIIETAIYAVEAGDVARNDCKKFAWISFKGAIGLKE</sequence>
<accession>A0A1K1QGW2</accession>
<dbReference type="InterPro" id="IPR001647">
    <property type="entry name" value="HTH_TetR"/>
</dbReference>
<evidence type="ECO:0000256" key="1">
    <source>
        <dbReference type="ARBA" id="ARBA00023015"/>
    </source>
</evidence>
<dbReference type="SUPFAM" id="SSF46689">
    <property type="entry name" value="Homeodomain-like"/>
    <property type="match status" value="1"/>
</dbReference>
<dbReference type="InterPro" id="IPR009057">
    <property type="entry name" value="Homeodomain-like_sf"/>
</dbReference>
<feature type="DNA-binding region" description="H-T-H motif" evidence="4">
    <location>
        <begin position="23"/>
        <end position="42"/>
    </location>
</feature>
<dbReference type="Pfam" id="PF00440">
    <property type="entry name" value="TetR_N"/>
    <property type="match status" value="1"/>
</dbReference>
<dbReference type="GO" id="GO:0003700">
    <property type="term" value="F:DNA-binding transcription factor activity"/>
    <property type="evidence" value="ECO:0007669"/>
    <property type="project" value="TreeGrafter"/>
</dbReference>
<evidence type="ECO:0000256" key="3">
    <source>
        <dbReference type="ARBA" id="ARBA00023163"/>
    </source>
</evidence>
<feature type="domain" description="HTH tetR-type" evidence="5">
    <location>
        <begin position="2"/>
        <end position="60"/>
    </location>
</feature>
<dbReference type="OrthoDB" id="9795011at2"/>
<name>A0A1K1QGW2_9FLAO</name>
<dbReference type="Proteomes" id="UP000182248">
    <property type="component" value="Unassembled WGS sequence"/>
</dbReference>
<dbReference type="PANTHER" id="PTHR30055:SF234">
    <property type="entry name" value="HTH-TYPE TRANSCRIPTIONAL REGULATOR BETI"/>
    <property type="match status" value="1"/>
</dbReference>
<protein>
    <submittedName>
        <fullName evidence="6">Transcriptional regulator, TetR family</fullName>
    </submittedName>
</protein>
<dbReference type="EMBL" id="FPJE01000013">
    <property type="protein sequence ID" value="SFW59170.1"/>
    <property type="molecule type" value="Genomic_DNA"/>
</dbReference>
<evidence type="ECO:0000313" key="7">
    <source>
        <dbReference type="Proteomes" id="UP000182248"/>
    </source>
</evidence>
<proteinExistence type="predicted"/>
<dbReference type="PANTHER" id="PTHR30055">
    <property type="entry name" value="HTH-TYPE TRANSCRIPTIONAL REGULATOR RUTR"/>
    <property type="match status" value="1"/>
</dbReference>
<dbReference type="GO" id="GO:0000976">
    <property type="term" value="F:transcription cis-regulatory region binding"/>
    <property type="evidence" value="ECO:0007669"/>
    <property type="project" value="TreeGrafter"/>
</dbReference>
<keyword evidence="3" id="KW-0804">Transcription</keyword>
<dbReference type="PROSITE" id="PS50977">
    <property type="entry name" value="HTH_TETR_2"/>
    <property type="match status" value="1"/>
</dbReference>
<organism evidence="6 7">
    <name type="scientific">Sinomicrobium oceani</name>
    <dbReference type="NCBI Taxonomy" id="1150368"/>
    <lineage>
        <taxon>Bacteria</taxon>
        <taxon>Pseudomonadati</taxon>
        <taxon>Bacteroidota</taxon>
        <taxon>Flavobacteriia</taxon>
        <taxon>Flavobacteriales</taxon>
        <taxon>Flavobacteriaceae</taxon>
        <taxon>Sinomicrobium</taxon>
    </lineage>
</organism>
<keyword evidence="7" id="KW-1185">Reference proteome</keyword>
<evidence type="ECO:0000313" key="6">
    <source>
        <dbReference type="EMBL" id="SFW59170.1"/>
    </source>
</evidence>
<dbReference type="AlphaFoldDB" id="A0A1K1QGW2"/>
<reference evidence="6 7" key="1">
    <citation type="submission" date="2016-11" db="EMBL/GenBank/DDBJ databases">
        <authorList>
            <person name="Jaros S."/>
            <person name="Januszkiewicz K."/>
            <person name="Wedrychowicz H."/>
        </authorList>
    </citation>
    <scope>NUCLEOTIDE SEQUENCE [LARGE SCALE GENOMIC DNA]</scope>
    <source>
        <strain evidence="6 7">CGMCC 1.12145</strain>
    </source>
</reference>
<evidence type="ECO:0000259" key="5">
    <source>
        <dbReference type="PROSITE" id="PS50977"/>
    </source>
</evidence>
<gene>
    <name evidence="6" type="ORF">SAMN02927921_02554</name>
</gene>
<dbReference type="Gene3D" id="1.10.357.10">
    <property type="entry name" value="Tetracycline Repressor, domain 2"/>
    <property type="match status" value="1"/>
</dbReference>
<keyword evidence="1" id="KW-0805">Transcription regulation</keyword>
<dbReference type="STRING" id="1150368.SAMN02927921_02554"/>
<keyword evidence="2 4" id="KW-0238">DNA-binding</keyword>
<dbReference type="RefSeq" id="WP_072317770.1">
    <property type="nucleotide sequence ID" value="NZ_FPJE01000013.1"/>
</dbReference>
<dbReference type="InterPro" id="IPR050109">
    <property type="entry name" value="HTH-type_TetR-like_transc_reg"/>
</dbReference>